<feature type="binding site" evidence="10">
    <location>
        <position position="263"/>
    </location>
    <ligand>
        <name>ATP</name>
        <dbReference type="ChEBI" id="CHEBI:30616"/>
    </ligand>
</feature>
<sequence>MNLCVHGKLGYYNLIILFLTMEDIMTVRTRFAPSPTGFLHVGGVRTALFSWLYAKHHNGQFILRIEDTDRERSTQESVQAILDGMAWLGLNFDEGPYYQTERYARYQQVAQQLLEEGKAYRCQCSKERLEALREAQLAAKEKPRYDGHCRNQSLPDSGIPYVIRFRNPDGGIVSFHDEVYGDIHVDNSELDDLILVRSDGHPTYNFAVVIDDWDMKITHVIRGDDHINNTPRQINLFKALDAPVPVFAHLPMILGEDGKRLSKRHGAVSVLQFKELGVLPHALLNYLVRLGWSHGDQEIFSVQEMITSFDLKNVSRGVSSFNYDKLYWLNQHYQKSDSPESVANALQWHFEQAGIDLNQGPDLKDLVAVQAERCKSLAEMCQISQYFYTDTIEYNEDAVKKHLRPVVLEPLMVLHERLKALDEWKNDKIQECINDVSLQFDLNLGKIAQPLRVAVTGSGTSPSIDMTLALLGKNKSIKRLEDALEKIRARASAV</sequence>
<dbReference type="InterPro" id="IPR004527">
    <property type="entry name" value="Glu-tRNA-ligase_bac/mito"/>
</dbReference>
<keyword evidence="7 10" id="KW-0067">ATP-binding</keyword>
<dbReference type="InterPro" id="IPR000924">
    <property type="entry name" value="Glu/Gln-tRNA-synth"/>
</dbReference>
<protein>
    <recommendedName>
        <fullName evidence="10">Glutamate--tRNA ligase</fullName>
        <ecNumber evidence="10">6.1.1.17</ecNumber>
    </recommendedName>
    <alternativeName>
        <fullName evidence="10">Glutamyl-tRNA synthetase</fullName>
        <shortName evidence="10">GluRS</shortName>
    </alternativeName>
</protein>
<reference evidence="13 14" key="1">
    <citation type="submission" date="2018-02" db="EMBL/GenBank/DDBJ databases">
        <title>Draft genome sequences of four Legionella pneumophila clinical strains isolated in Ontario.</title>
        <authorList>
            <person name="Fortuna A."/>
            <person name="Ramnarine R."/>
            <person name="Li A."/>
            <person name="Frantz C."/>
            <person name="Mallo G."/>
        </authorList>
    </citation>
    <scope>NUCLEOTIDE SEQUENCE [LARGE SCALE GENOMIC DNA]</scope>
    <source>
        <strain evidence="13 14">LG61</strain>
    </source>
</reference>
<feature type="short sequence motif" description="'KMSKS' region" evidence="10">
    <location>
        <begin position="260"/>
        <end position="264"/>
    </location>
</feature>
<comment type="function">
    <text evidence="10">Catalyzes the attachment of glutamate to tRNA(Glu) in a two-step reaction: glutamate is first activated by ATP to form Glu-AMP and then transferred to the acceptor end of tRNA(Glu).</text>
</comment>
<dbReference type="InterPro" id="IPR049940">
    <property type="entry name" value="GluQ/Sye"/>
</dbReference>
<dbReference type="PANTHER" id="PTHR43311">
    <property type="entry name" value="GLUTAMATE--TRNA LIGASE"/>
    <property type="match status" value="1"/>
</dbReference>
<evidence type="ECO:0000256" key="9">
    <source>
        <dbReference type="ARBA" id="ARBA00023146"/>
    </source>
</evidence>
<keyword evidence="9 10" id="KW-0030">Aminoacyl-tRNA synthetase</keyword>
<name>A0A2S6EYS2_LEGPN</name>
<evidence type="ECO:0000313" key="13">
    <source>
        <dbReference type="EMBL" id="PPK30316.1"/>
    </source>
</evidence>
<dbReference type="Pfam" id="PF00749">
    <property type="entry name" value="tRNA-synt_1c"/>
    <property type="match status" value="1"/>
</dbReference>
<feature type="domain" description="Aminoacyl-tRNA synthetase class I anticodon-binding" evidence="12">
    <location>
        <begin position="344"/>
        <end position="484"/>
    </location>
</feature>
<dbReference type="GO" id="GO:0000049">
    <property type="term" value="F:tRNA binding"/>
    <property type="evidence" value="ECO:0007669"/>
    <property type="project" value="InterPro"/>
</dbReference>
<dbReference type="NCBIfam" id="TIGR00464">
    <property type="entry name" value="gltX_bact"/>
    <property type="match status" value="1"/>
</dbReference>
<comment type="caution">
    <text evidence="13">The sequence shown here is derived from an EMBL/GenBank/DDBJ whole genome shotgun (WGS) entry which is preliminary data.</text>
</comment>
<evidence type="ECO:0000256" key="8">
    <source>
        <dbReference type="ARBA" id="ARBA00022917"/>
    </source>
</evidence>
<dbReference type="GO" id="GO:0005829">
    <property type="term" value="C:cytosol"/>
    <property type="evidence" value="ECO:0007669"/>
    <property type="project" value="TreeGrafter"/>
</dbReference>
<feature type="domain" description="Glutamyl/glutaminyl-tRNA synthetase class Ib catalytic" evidence="11">
    <location>
        <begin position="27"/>
        <end position="328"/>
    </location>
</feature>
<dbReference type="Proteomes" id="UP000239239">
    <property type="component" value="Unassembled WGS sequence"/>
</dbReference>
<dbReference type="AlphaFoldDB" id="A0A2S6EYS2"/>
<dbReference type="GO" id="GO:0004818">
    <property type="term" value="F:glutamate-tRNA ligase activity"/>
    <property type="evidence" value="ECO:0007669"/>
    <property type="project" value="UniProtKB-UniRule"/>
</dbReference>
<dbReference type="SUPFAM" id="SSF48163">
    <property type="entry name" value="An anticodon-binding domain of class I aminoacyl-tRNA synthetases"/>
    <property type="match status" value="1"/>
</dbReference>
<comment type="subcellular location">
    <subcellularLocation>
        <location evidence="1 10">Cytoplasm</location>
    </subcellularLocation>
</comment>
<dbReference type="Gene3D" id="3.40.50.620">
    <property type="entry name" value="HUPs"/>
    <property type="match status" value="1"/>
</dbReference>
<evidence type="ECO:0000256" key="10">
    <source>
        <dbReference type="HAMAP-Rule" id="MF_00022"/>
    </source>
</evidence>
<dbReference type="InterPro" id="IPR045462">
    <property type="entry name" value="aa-tRNA-synth_I_cd-bd"/>
</dbReference>
<dbReference type="CDD" id="cd00808">
    <property type="entry name" value="GluRS_core"/>
    <property type="match status" value="1"/>
</dbReference>
<dbReference type="InterPro" id="IPR014729">
    <property type="entry name" value="Rossmann-like_a/b/a_fold"/>
</dbReference>
<proteinExistence type="inferred from homology"/>
<dbReference type="PRINTS" id="PR00987">
    <property type="entry name" value="TRNASYNTHGLU"/>
</dbReference>
<organism evidence="13 14">
    <name type="scientific">Legionella pneumophila</name>
    <dbReference type="NCBI Taxonomy" id="446"/>
    <lineage>
        <taxon>Bacteria</taxon>
        <taxon>Pseudomonadati</taxon>
        <taxon>Pseudomonadota</taxon>
        <taxon>Gammaproteobacteria</taxon>
        <taxon>Legionellales</taxon>
        <taxon>Legionellaceae</taxon>
        <taxon>Legionella</taxon>
    </lineage>
</organism>
<dbReference type="GO" id="GO:0005524">
    <property type="term" value="F:ATP binding"/>
    <property type="evidence" value="ECO:0007669"/>
    <property type="project" value="UniProtKB-UniRule"/>
</dbReference>
<dbReference type="InterPro" id="IPR033910">
    <property type="entry name" value="GluRS_core"/>
</dbReference>
<accession>A0A2S6EYS2</accession>
<dbReference type="InterPro" id="IPR020751">
    <property type="entry name" value="aa-tRNA-synth_I_codon-bd_sub2"/>
</dbReference>
<keyword evidence="8 10" id="KW-0648">Protein biosynthesis</keyword>
<evidence type="ECO:0000256" key="7">
    <source>
        <dbReference type="ARBA" id="ARBA00022840"/>
    </source>
</evidence>
<dbReference type="EC" id="6.1.1.17" evidence="10"/>
<keyword evidence="5 10" id="KW-0436">Ligase</keyword>
<evidence type="ECO:0000256" key="6">
    <source>
        <dbReference type="ARBA" id="ARBA00022741"/>
    </source>
</evidence>
<evidence type="ECO:0000259" key="11">
    <source>
        <dbReference type="Pfam" id="PF00749"/>
    </source>
</evidence>
<dbReference type="InterPro" id="IPR001412">
    <property type="entry name" value="aa-tRNA-synth_I_CS"/>
</dbReference>
<keyword evidence="6 10" id="KW-0547">Nucleotide-binding</keyword>
<dbReference type="OrthoDB" id="9807503at2"/>
<dbReference type="Pfam" id="PF19269">
    <property type="entry name" value="Anticodon_2"/>
    <property type="match status" value="1"/>
</dbReference>
<dbReference type="InterPro" id="IPR008925">
    <property type="entry name" value="aa_tRNA-synth_I_cd-bd_sf"/>
</dbReference>
<evidence type="ECO:0000256" key="5">
    <source>
        <dbReference type="ARBA" id="ARBA00022598"/>
    </source>
</evidence>
<evidence type="ECO:0000259" key="12">
    <source>
        <dbReference type="Pfam" id="PF19269"/>
    </source>
</evidence>
<evidence type="ECO:0000313" key="14">
    <source>
        <dbReference type="Proteomes" id="UP000239239"/>
    </source>
</evidence>
<comment type="caution">
    <text evidence="10">Lacks conserved residue(s) required for the propagation of feature annotation.</text>
</comment>
<comment type="similarity">
    <text evidence="2 10">Belongs to the class-I aminoacyl-tRNA synthetase family. Glutamate--tRNA ligase type 1 subfamily.</text>
</comment>
<comment type="catalytic activity">
    <reaction evidence="10">
        <text>tRNA(Glu) + L-glutamate + ATP = L-glutamyl-tRNA(Glu) + AMP + diphosphate</text>
        <dbReference type="Rhea" id="RHEA:23540"/>
        <dbReference type="Rhea" id="RHEA-COMP:9663"/>
        <dbReference type="Rhea" id="RHEA-COMP:9680"/>
        <dbReference type="ChEBI" id="CHEBI:29985"/>
        <dbReference type="ChEBI" id="CHEBI:30616"/>
        <dbReference type="ChEBI" id="CHEBI:33019"/>
        <dbReference type="ChEBI" id="CHEBI:78442"/>
        <dbReference type="ChEBI" id="CHEBI:78520"/>
        <dbReference type="ChEBI" id="CHEBI:456215"/>
        <dbReference type="EC" id="6.1.1.17"/>
    </reaction>
</comment>
<evidence type="ECO:0000256" key="3">
    <source>
        <dbReference type="ARBA" id="ARBA00011245"/>
    </source>
</evidence>
<gene>
    <name evidence="10" type="primary">gltX</name>
    <name evidence="13" type="ORF">C3928_09635</name>
</gene>
<dbReference type="SUPFAM" id="SSF52374">
    <property type="entry name" value="Nucleotidylyl transferase"/>
    <property type="match status" value="1"/>
</dbReference>
<dbReference type="PANTHER" id="PTHR43311:SF2">
    <property type="entry name" value="GLUTAMATE--TRNA LIGASE, MITOCHONDRIAL-RELATED"/>
    <property type="match status" value="1"/>
</dbReference>
<dbReference type="GO" id="GO:0006424">
    <property type="term" value="P:glutamyl-tRNA aminoacylation"/>
    <property type="evidence" value="ECO:0007669"/>
    <property type="project" value="UniProtKB-UniRule"/>
</dbReference>
<dbReference type="EMBL" id="PQWY01000012">
    <property type="protein sequence ID" value="PPK30316.1"/>
    <property type="molecule type" value="Genomic_DNA"/>
</dbReference>
<dbReference type="GO" id="GO:0008270">
    <property type="term" value="F:zinc ion binding"/>
    <property type="evidence" value="ECO:0007669"/>
    <property type="project" value="InterPro"/>
</dbReference>
<feature type="short sequence motif" description="'HIGH' region" evidence="10">
    <location>
        <begin position="33"/>
        <end position="43"/>
    </location>
</feature>
<evidence type="ECO:0000256" key="1">
    <source>
        <dbReference type="ARBA" id="ARBA00004496"/>
    </source>
</evidence>
<dbReference type="FunFam" id="3.40.50.620:FF:000007">
    <property type="entry name" value="Glutamate--tRNA ligase"/>
    <property type="match status" value="1"/>
</dbReference>
<keyword evidence="4 10" id="KW-0963">Cytoplasm</keyword>
<evidence type="ECO:0000256" key="2">
    <source>
        <dbReference type="ARBA" id="ARBA00007894"/>
    </source>
</evidence>
<dbReference type="PROSITE" id="PS00178">
    <property type="entry name" value="AA_TRNA_LIGASE_I"/>
    <property type="match status" value="1"/>
</dbReference>
<dbReference type="Gene3D" id="1.10.10.350">
    <property type="match status" value="1"/>
</dbReference>
<dbReference type="HAMAP" id="MF_00022">
    <property type="entry name" value="Glu_tRNA_synth_type1"/>
    <property type="match status" value="1"/>
</dbReference>
<comment type="subunit">
    <text evidence="3 10">Monomer.</text>
</comment>
<dbReference type="InterPro" id="IPR020058">
    <property type="entry name" value="Glu/Gln-tRNA-synth_Ib_cat-dom"/>
</dbReference>
<evidence type="ECO:0000256" key="4">
    <source>
        <dbReference type="ARBA" id="ARBA00022490"/>
    </source>
</evidence>